<dbReference type="CDD" id="cd00165">
    <property type="entry name" value="S4"/>
    <property type="match status" value="1"/>
</dbReference>
<evidence type="ECO:0000256" key="7">
    <source>
        <dbReference type="HAMAP-Rule" id="MF_00485"/>
    </source>
</evidence>
<protein>
    <recommendedName>
        <fullName evidence="6 7">Small ribosomal subunit protein eS4</fullName>
    </recommendedName>
</protein>
<gene>
    <name evidence="7" type="primary">rps4e</name>
    <name evidence="9" type="ORF">J5U23_02701</name>
</gene>
<evidence type="ECO:0000256" key="1">
    <source>
        <dbReference type="ARBA" id="ARBA00007500"/>
    </source>
</evidence>
<dbReference type="InterPro" id="IPR000876">
    <property type="entry name" value="Ribosomal_eS4"/>
</dbReference>
<evidence type="ECO:0000256" key="3">
    <source>
        <dbReference type="ARBA" id="ARBA00022884"/>
    </source>
</evidence>
<dbReference type="HAMAP" id="MF_00485">
    <property type="entry name" value="Ribosomal_eS4"/>
    <property type="match status" value="1"/>
</dbReference>
<dbReference type="Proteomes" id="UP000694018">
    <property type="component" value="Chromosome"/>
</dbReference>
<dbReference type="InterPro" id="IPR041982">
    <property type="entry name" value="Ribosomal_eS4_KOW"/>
</dbReference>
<dbReference type="PANTHER" id="PTHR11581:SF0">
    <property type="entry name" value="SMALL RIBOSOMAL SUBUNIT PROTEIN ES4"/>
    <property type="match status" value="1"/>
</dbReference>
<keyword evidence="2" id="KW-0699">rRNA-binding</keyword>
<dbReference type="AlphaFoldDB" id="A0A8F5BQX6"/>
<dbReference type="PROSITE" id="PS50889">
    <property type="entry name" value="S4"/>
    <property type="match status" value="1"/>
</dbReference>
<keyword evidence="4 7" id="KW-0689">Ribosomal protein</keyword>
<dbReference type="PANTHER" id="PTHR11581">
    <property type="entry name" value="30S/40S RIBOSOMAL PROTEIN S4"/>
    <property type="match status" value="1"/>
</dbReference>
<dbReference type="NCBIfam" id="NF003312">
    <property type="entry name" value="PRK04313.1"/>
    <property type="match status" value="1"/>
</dbReference>
<proteinExistence type="inferred from homology"/>
<dbReference type="RefSeq" id="WP_218266372.1">
    <property type="nucleotide sequence ID" value="NZ_CP077717.1"/>
</dbReference>
<evidence type="ECO:0000313" key="9">
    <source>
        <dbReference type="EMBL" id="QXJ29817.1"/>
    </source>
</evidence>
<dbReference type="CDD" id="cd06087">
    <property type="entry name" value="KOW_RPS4"/>
    <property type="match status" value="1"/>
</dbReference>
<dbReference type="GO" id="GO:0022627">
    <property type="term" value="C:cytosolic small ribosomal subunit"/>
    <property type="evidence" value="ECO:0007669"/>
    <property type="project" value="TreeGrafter"/>
</dbReference>
<accession>A0A8F5BQX6</accession>
<evidence type="ECO:0000259" key="8">
    <source>
        <dbReference type="SMART" id="SM00363"/>
    </source>
</evidence>
<dbReference type="GO" id="GO:0003735">
    <property type="term" value="F:structural constituent of ribosome"/>
    <property type="evidence" value="ECO:0007669"/>
    <property type="project" value="InterPro"/>
</dbReference>
<reference evidence="9" key="1">
    <citation type="journal article" date="2021" name="Environ. Microbiol.">
        <title>New insights into the diversity and evolution of the archaeal mobilome from three complete genomes of Saccharolobus shibatae.</title>
        <authorList>
            <person name="Medvedeva S."/>
            <person name="Brandt D."/>
            <person name="Cvirkaite-Krupovic V."/>
            <person name="Liu Y."/>
            <person name="Severinov K."/>
            <person name="Ishino S."/>
            <person name="Ishino Y."/>
            <person name="Prangishvili D."/>
            <person name="Kalinowski J."/>
            <person name="Krupovic M."/>
        </authorList>
    </citation>
    <scope>NUCLEOTIDE SEQUENCE</scope>
    <source>
        <strain evidence="9">B12</strain>
    </source>
</reference>
<comment type="similarity">
    <text evidence="1 7">Belongs to the eukaryotic ribosomal protein eS4 family.</text>
</comment>
<dbReference type="InterPro" id="IPR013845">
    <property type="entry name" value="Ribosomal_eS4_central_region"/>
</dbReference>
<dbReference type="OrthoDB" id="372073at2157"/>
<dbReference type="GO" id="GO:0006412">
    <property type="term" value="P:translation"/>
    <property type="evidence" value="ECO:0007669"/>
    <property type="project" value="UniProtKB-UniRule"/>
</dbReference>
<dbReference type="Pfam" id="PF01479">
    <property type="entry name" value="S4"/>
    <property type="match status" value="1"/>
</dbReference>
<dbReference type="GO" id="GO:0019843">
    <property type="term" value="F:rRNA binding"/>
    <property type="evidence" value="ECO:0007669"/>
    <property type="project" value="UniProtKB-KW"/>
</dbReference>
<name>A0A8F5BQX6_SACSH</name>
<keyword evidence="5 7" id="KW-0687">Ribonucleoprotein</keyword>
<dbReference type="InterPro" id="IPR002942">
    <property type="entry name" value="S4_RNA-bd"/>
</dbReference>
<dbReference type="GeneID" id="65564177"/>
<dbReference type="PIRSF" id="PIRSF002116">
    <property type="entry name" value="Ribosomal_S4"/>
    <property type="match status" value="1"/>
</dbReference>
<dbReference type="KEGG" id="sshi:J5U23_02701"/>
<organism evidence="9 10">
    <name type="scientific">Saccharolobus shibatae (strain ATCC 51178 / DSM 5389 / JCM 8931 / NBRC 15437 / B12)</name>
    <name type="common">Sulfolobus shibatae</name>
    <dbReference type="NCBI Taxonomy" id="523848"/>
    <lineage>
        <taxon>Archaea</taxon>
        <taxon>Thermoproteota</taxon>
        <taxon>Thermoprotei</taxon>
        <taxon>Sulfolobales</taxon>
        <taxon>Sulfolobaceae</taxon>
        <taxon>Saccharolobus</taxon>
    </lineage>
</organism>
<evidence type="ECO:0000256" key="5">
    <source>
        <dbReference type="ARBA" id="ARBA00023274"/>
    </source>
</evidence>
<dbReference type="EMBL" id="CP077717">
    <property type="protein sequence ID" value="QXJ29817.1"/>
    <property type="molecule type" value="Genomic_DNA"/>
</dbReference>
<evidence type="ECO:0000256" key="2">
    <source>
        <dbReference type="ARBA" id="ARBA00022730"/>
    </source>
</evidence>
<evidence type="ECO:0000256" key="4">
    <source>
        <dbReference type="ARBA" id="ARBA00022980"/>
    </source>
</evidence>
<sequence length="239" mass="27031">MAHITRFETPWFLVISKKQYKWTVRPNAGPHPIGKSIPLAVVIRDYLKLAGTVREAKHIIFNGKVLVDGKVRKDYKYPVGLMDIVSIPSADLYFRVHPDNVRFMRLSKISADEAHYKYVRIMNKTTIKGGGIQLNLEDGRNILVDKETAKNFKTLMTLKIELPSQNIVDSFTISEGSYAIFVGGKNVGIHGVVKNINLSKFKSRKYSVITLESKGGNTYQTNLMNVMSIGREKPDMRVD</sequence>
<keyword evidence="3 7" id="KW-0694">RNA-binding</keyword>
<dbReference type="Pfam" id="PF00900">
    <property type="entry name" value="Ribosomal_S4e"/>
    <property type="match status" value="1"/>
</dbReference>
<feature type="domain" description="RNA-binding S4" evidence="8">
    <location>
        <begin position="37"/>
        <end position="101"/>
    </location>
</feature>
<evidence type="ECO:0000256" key="6">
    <source>
        <dbReference type="ARBA" id="ARBA00035272"/>
    </source>
</evidence>
<dbReference type="SMART" id="SM00363">
    <property type="entry name" value="S4"/>
    <property type="match status" value="1"/>
</dbReference>
<dbReference type="FunFam" id="3.10.290.10:FF:000002">
    <property type="entry name" value="40S ribosomal protein S4"/>
    <property type="match status" value="1"/>
</dbReference>
<evidence type="ECO:0000313" key="10">
    <source>
        <dbReference type="Proteomes" id="UP000694018"/>
    </source>
</evidence>